<keyword evidence="12" id="KW-1185">Reference proteome</keyword>
<dbReference type="InterPro" id="IPR016032">
    <property type="entry name" value="Sig_transdc_resp-reg_C-effctor"/>
</dbReference>
<keyword evidence="4" id="KW-0805">Transcription regulation</keyword>
<protein>
    <submittedName>
        <fullName evidence="11">Transcriptional regulator</fullName>
    </submittedName>
</protein>
<evidence type="ECO:0000259" key="9">
    <source>
        <dbReference type="PROSITE" id="PS50110"/>
    </source>
</evidence>
<dbReference type="InterPro" id="IPR036388">
    <property type="entry name" value="WH-like_DNA-bd_sf"/>
</dbReference>
<evidence type="ECO:0000256" key="6">
    <source>
        <dbReference type="ARBA" id="ARBA00023163"/>
    </source>
</evidence>
<dbReference type="InterPro" id="IPR039420">
    <property type="entry name" value="WalR-like"/>
</dbReference>
<dbReference type="AlphaFoldDB" id="A0A919JMS9"/>
<evidence type="ECO:0000313" key="11">
    <source>
        <dbReference type="EMBL" id="GIE53668.1"/>
    </source>
</evidence>
<dbReference type="GO" id="GO:0032993">
    <property type="term" value="C:protein-DNA complex"/>
    <property type="evidence" value="ECO:0007669"/>
    <property type="project" value="TreeGrafter"/>
</dbReference>
<accession>A0A919JMS9</accession>
<dbReference type="EMBL" id="BOMQ01000088">
    <property type="protein sequence ID" value="GIE53668.1"/>
    <property type="molecule type" value="Genomic_DNA"/>
</dbReference>
<sequence length="248" mass="26593">MEFSHFHREGCRGDGVSAWESDAMTDAARPAAKVLVVEDDRELGPLLLRLFRGAGYAGDLAPDGQAGLHLALTRAYDLMILDRGLPAIEGLDLLGRLRRSGVTVPALVLTALGTVADRVAGLDGGAEDYLVKPFEVEELLARARVLLRRRDASAQRLAVGGAAFDLISRTVAYPDGSLVALSGRESDLLRLLAQHPARAFTREEILARVFPDASGVALVDTYVHYLRRKLGAEAVATVRGVGYRLGPG</sequence>
<dbReference type="Pfam" id="PF00486">
    <property type="entry name" value="Trans_reg_C"/>
    <property type="match status" value="1"/>
</dbReference>
<dbReference type="Proteomes" id="UP000647172">
    <property type="component" value="Unassembled WGS sequence"/>
</dbReference>
<proteinExistence type="predicted"/>
<keyword evidence="3" id="KW-0902">Two-component regulatory system</keyword>
<dbReference type="InterPro" id="IPR011006">
    <property type="entry name" value="CheY-like_superfamily"/>
</dbReference>
<name>A0A919JMS9_9ACTN</name>
<dbReference type="PANTHER" id="PTHR48111:SF22">
    <property type="entry name" value="REGULATOR OF RPOS"/>
    <property type="match status" value="1"/>
</dbReference>
<feature type="modified residue" description="4-aspartylphosphate" evidence="7">
    <location>
        <position position="82"/>
    </location>
</feature>
<comment type="caution">
    <text evidence="11">The sequence shown here is derived from an EMBL/GenBank/DDBJ whole genome shotgun (WGS) entry which is preliminary data.</text>
</comment>
<dbReference type="GO" id="GO:0005829">
    <property type="term" value="C:cytosol"/>
    <property type="evidence" value="ECO:0007669"/>
    <property type="project" value="TreeGrafter"/>
</dbReference>
<evidence type="ECO:0000313" key="12">
    <source>
        <dbReference type="Proteomes" id="UP000647172"/>
    </source>
</evidence>
<evidence type="ECO:0000256" key="5">
    <source>
        <dbReference type="ARBA" id="ARBA00023125"/>
    </source>
</evidence>
<gene>
    <name evidence="11" type="ORF">Ani05nite_72020</name>
</gene>
<feature type="domain" description="Response regulatory" evidence="9">
    <location>
        <begin position="33"/>
        <end position="147"/>
    </location>
</feature>
<dbReference type="InterPro" id="IPR001789">
    <property type="entry name" value="Sig_transdc_resp-reg_receiver"/>
</dbReference>
<dbReference type="GO" id="GO:0006355">
    <property type="term" value="P:regulation of DNA-templated transcription"/>
    <property type="evidence" value="ECO:0007669"/>
    <property type="project" value="InterPro"/>
</dbReference>
<evidence type="ECO:0000256" key="4">
    <source>
        <dbReference type="ARBA" id="ARBA00023015"/>
    </source>
</evidence>
<keyword evidence="5 8" id="KW-0238">DNA-binding</keyword>
<dbReference type="PROSITE" id="PS50110">
    <property type="entry name" value="RESPONSE_REGULATORY"/>
    <property type="match status" value="1"/>
</dbReference>
<comment type="subcellular location">
    <subcellularLocation>
        <location evidence="1">Cytoplasm</location>
    </subcellularLocation>
</comment>
<evidence type="ECO:0000259" key="10">
    <source>
        <dbReference type="PROSITE" id="PS51755"/>
    </source>
</evidence>
<dbReference type="CDD" id="cd00383">
    <property type="entry name" value="trans_reg_C"/>
    <property type="match status" value="1"/>
</dbReference>
<dbReference type="Pfam" id="PF00072">
    <property type="entry name" value="Response_reg"/>
    <property type="match status" value="1"/>
</dbReference>
<organism evidence="11 12">
    <name type="scientific">Actinoplanes nipponensis</name>
    <dbReference type="NCBI Taxonomy" id="135950"/>
    <lineage>
        <taxon>Bacteria</taxon>
        <taxon>Bacillati</taxon>
        <taxon>Actinomycetota</taxon>
        <taxon>Actinomycetes</taxon>
        <taxon>Micromonosporales</taxon>
        <taxon>Micromonosporaceae</taxon>
        <taxon>Actinoplanes</taxon>
    </lineage>
</organism>
<dbReference type="Gene3D" id="6.10.250.690">
    <property type="match status" value="1"/>
</dbReference>
<dbReference type="InterPro" id="IPR001867">
    <property type="entry name" value="OmpR/PhoB-type_DNA-bd"/>
</dbReference>
<dbReference type="Gene3D" id="3.40.50.2300">
    <property type="match status" value="1"/>
</dbReference>
<dbReference type="GO" id="GO:0000976">
    <property type="term" value="F:transcription cis-regulatory region binding"/>
    <property type="evidence" value="ECO:0007669"/>
    <property type="project" value="TreeGrafter"/>
</dbReference>
<feature type="domain" description="OmpR/PhoB-type" evidence="10">
    <location>
        <begin position="154"/>
        <end position="247"/>
    </location>
</feature>
<dbReference type="SUPFAM" id="SSF46894">
    <property type="entry name" value="C-terminal effector domain of the bipartite response regulators"/>
    <property type="match status" value="1"/>
</dbReference>
<reference evidence="11" key="1">
    <citation type="submission" date="2021-01" db="EMBL/GenBank/DDBJ databases">
        <title>Whole genome shotgun sequence of Actinoplanes nipponensis NBRC 14063.</title>
        <authorList>
            <person name="Komaki H."/>
            <person name="Tamura T."/>
        </authorList>
    </citation>
    <scope>NUCLEOTIDE SEQUENCE</scope>
    <source>
        <strain evidence="11">NBRC 14063</strain>
    </source>
</reference>
<dbReference type="Gene3D" id="1.10.10.10">
    <property type="entry name" value="Winged helix-like DNA-binding domain superfamily/Winged helix DNA-binding domain"/>
    <property type="match status" value="1"/>
</dbReference>
<keyword evidence="2 7" id="KW-0597">Phosphoprotein</keyword>
<evidence type="ECO:0000256" key="1">
    <source>
        <dbReference type="ARBA" id="ARBA00004496"/>
    </source>
</evidence>
<evidence type="ECO:0000256" key="3">
    <source>
        <dbReference type="ARBA" id="ARBA00023012"/>
    </source>
</evidence>
<evidence type="ECO:0000256" key="8">
    <source>
        <dbReference type="PROSITE-ProRule" id="PRU01091"/>
    </source>
</evidence>
<keyword evidence="6" id="KW-0804">Transcription</keyword>
<dbReference type="GO" id="GO:0000156">
    <property type="term" value="F:phosphorelay response regulator activity"/>
    <property type="evidence" value="ECO:0007669"/>
    <property type="project" value="TreeGrafter"/>
</dbReference>
<dbReference type="PANTHER" id="PTHR48111">
    <property type="entry name" value="REGULATOR OF RPOS"/>
    <property type="match status" value="1"/>
</dbReference>
<evidence type="ECO:0000256" key="2">
    <source>
        <dbReference type="ARBA" id="ARBA00022553"/>
    </source>
</evidence>
<dbReference type="PROSITE" id="PS51755">
    <property type="entry name" value="OMPR_PHOB"/>
    <property type="match status" value="1"/>
</dbReference>
<dbReference type="SMART" id="SM00448">
    <property type="entry name" value="REC"/>
    <property type="match status" value="1"/>
</dbReference>
<dbReference type="SUPFAM" id="SSF52172">
    <property type="entry name" value="CheY-like"/>
    <property type="match status" value="1"/>
</dbReference>
<evidence type="ECO:0000256" key="7">
    <source>
        <dbReference type="PROSITE-ProRule" id="PRU00169"/>
    </source>
</evidence>
<feature type="DNA-binding region" description="OmpR/PhoB-type" evidence="8">
    <location>
        <begin position="154"/>
        <end position="247"/>
    </location>
</feature>
<dbReference type="SMART" id="SM00862">
    <property type="entry name" value="Trans_reg_C"/>
    <property type="match status" value="1"/>
</dbReference>